<accession>A0A3P7YFX0</accession>
<keyword evidence="2" id="KW-1185">Reference proteome</keyword>
<organism evidence="2 3">
    <name type="scientific">Heligmosomoides polygyrus</name>
    <name type="common">Parasitic roundworm</name>
    <dbReference type="NCBI Taxonomy" id="6339"/>
    <lineage>
        <taxon>Eukaryota</taxon>
        <taxon>Metazoa</taxon>
        <taxon>Ecdysozoa</taxon>
        <taxon>Nematoda</taxon>
        <taxon>Chromadorea</taxon>
        <taxon>Rhabditida</taxon>
        <taxon>Rhabditina</taxon>
        <taxon>Rhabditomorpha</taxon>
        <taxon>Strongyloidea</taxon>
        <taxon>Heligmosomidae</taxon>
        <taxon>Heligmosomoides</taxon>
    </lineage>
</organism>
<dbReference type="EMBL" id="UZAH01026116">
    <property type="protein sequence ID" value="VDO75809.1"/>
    <property type="molecule type" value="Genomic_DNA"/>
</dbReference>
<sequence>MSLGVTNYKHVLCEGYGLVTESCPTAAIGCRIKARKEHVEWYEWSKLYDRNQLVCVYPGEYEGTAGCVRKPSGNVRCWCGGTDDCNDAETSQQLVDAFQNSDRSRIEFIIKRLEAGEKRKAYSHFGKAPS</sequence>
<reference evidence="3" key="2">
    <citation type="submission" date="2019-09" db="UniProtKB">
        <authorList>
            <consortium name="WormBaseParasite"/>
        </authorList>
    </citation>
    <scope>IDENTIFICATION</scope>
</reference>
<dbReference type="WBParaSite" id="HPBE_0000830601-mRNA-1">
    <property type="protein sequence ID" value="HPBE_0000830601-mRNA-1"/>
    <property type="gene ID" value="HPBE_0000830601"/>
</dbReference>
<dbReference type="OrthoDB" id="5832892at2759"/>
<evidence type="ECO:0000313" key="3">
    <source>
        <dbReference type="WBParaSite" id="HPBE_0000830601-mRNA-1"/>
    </source>
</evidence>
<dbReference type="AlphaFoldDB" id="A0A183FLW4"/>
<gene>
    <name evidence="1" type="ORF">HPBE_LOCUS8307</name>
</gene>
<dbReference type="Proteomes" id="UP000050761">
    <property type="component" value="Unassembled WGS sequence"/>
</dbReference>
<evidence type="ECO:0000313" key="2">
    <source>
        <dbReference type="Proteomes" id="UP000050761"/>
    </source>
</evidence>
<proteinExistence type="predicted"/>
<evidence type="ECO:0000313" key="1">
    <source>
        <dbReference type="EMBL" id="VDO75809.1"/>
    </source>
</evidence>
<protein>
    <submittedName>
        <fullName evidence="3">Thyroglobulin type-1 domain-containing protein</fullName>
    </submittedName>
</protein>
<reference evidence="1 2" key="1">
    <citation type="submission" date="2018-11" db="EMBL/GenBank/DDBJ databases">
        <authorList>
            <consortium name="Pathogen Informatics"/>
        </authorList>
    </citation>
    <scope>NUCLEOTIDE SEQUENCE [LARGE SCALE GENOMIC DNA]</scope>
</reference>
<accession>A0A183FLW4</accession>
<name>A0A183FLW4_HELPZ</name>